<dbReference type="Pfam" id="PF05930">
    <property type="entry name" value="Phage_AlpA"/>
    <property type="match status" value="1"/>
</dbReference>
<name>A0A2R8AD32_9RHOB</name>
<reference evidence="1 2" key="1">
    <citation type="submission" date="2018-03" db="EMBL/GenBank/DDBJ databases">
        <authorList>
            <person name="Keele B.F."/>
        </authorList>
    </citation>
    <scope>NUCLEOTIDE SEQUENCE [LARGE SCALE GENOMIC DNA]</scope>
    <source>
        <strain evidence="1 2">CeCT 8812</strain>
    </source>
</reference>
<dbReference type="RefSeq" id="WP_108782722.1">
    <property type="nucleotide sequence ID" value="NZ_OMKW01000003.1"/>
</dbReference>
<evidence type="ECO:0000313" key="1">
    <source>
        <dbReference type="EMBL" id="SPF29995.1"/>
    </source>
</evidence>
<keyword evidence="2" id="KW-1185">Reference proteome</keyword>
<accession>A0A2R8AD32</accession>
<dbReference type="OrthoDB" id="8091188at2"/>
<protein>
    <recommendedName>
        <fullName evidence="3">Prophage CP4-57 regulatory protein (AlpA)</fullName>
    </recommendedName>
</protein>
<dbReference type="Proteomes" id="UP000244932">
    <property type="component" value="Unassembled WGS sequence"/>
</dbReference>
<sequence>MTRLLSKKQVREIVGFSFAHIDRMEREPEYAHLDFPKRVQIGFRVFWVEEEIHAWVALQVSKRDAS</sequence>
<evidence type="ECO:0008006" key="3">
    <source>
        <dbReference type="Google" id="ProtNLM"/>
    </source>
</evidence>
<dbReference type="InterPro" id="IPR010260">
    <property type="entry name" value="AlpA"/>
</dbReference>
<proteinExistence type="predicted"/>
<dbReference type="AlphaFoldDB" id="A0A2R8AD32"/>
<dbReference type="EMBL" id="OMKW01000003">
    <property type="protein sequence ID" value="SPF29995.1"/>
    <property type="molecule type" value="Genomic_DNA"/>
</dbReference>
<gene>
    <name evidence="1" type="ORF">POI8812_02322</name>
</gene>
<organism evidence="1 2">
    <name type="scientific">Pontivivens insulae</name>
    <dbReference type="NCBI Taxonomy" id="1639689"/>
    <lineage>
        <taxon>Bacteria</taxon>
        <taxon>Pseudomonadati</taxon>
        <taxon>Pseudomonadota</taxon>
        <taxon>Alphaproteobacteria</taxon>
        <taxon>Rhodobacterales</taxon>
        <taxon>Paracoccaceae</taxon>
        <taxon>Pontivivens</taxon>
    </lineage>
</organism>
<evidence type="ECO:0000313" key="2">
    <source>
        <dbReference type="Proteomes" id="UP000244932"/>
    </source>
</evidence>